<proteinExistence type="predicted"/>
<dbReference type="AlphaFoldDB" id="A0A2P2MY28"/>
<sequence>MKFLCTPDQYCLMQLVRAFFQQFFTLIHSTSKQRTPILFFLSFFGDPNITSQTN</sequence>
<dbReference type="EMBL" id="GGEC01054631">
    <property type="protein sequence ID" value="MBX35115.1"/>
    <property type="molecule type" value="Transcribed_RNA"/>
</dbReference>
<protein>
    <submittedName>
        <fullName evidence="1">Uncharacterized protein</fullName>
    </submittedName>
</protein>
<reference evidence="1" key="1">
    <citation type="submission" date="2018-02" db="EMBL/GenBank/DDBJ databases">
        <title>Rhizophora mucronata_Transcriptome.</title>
        <authorList>
            <person name="Meera S.P."/>
            <person name="Sreeshan A."/>
            <person name="Augustine A."/>
        </authorList>
    </citation>
    <scope>NUCLEOTIDE SEQUENCE</scope>
    <source>
        <tissue evidence="1">Leaf</tissue>
    </source>
</reference>
<name>A0A2P2MY28_RHIMU</name>
<accession>A0A2P2MY28</accession>
<evidence type="ECO:0000313" key="1">
    <source>
        <dbReference type="EMBL" id="MBX35115.1"/>
    </source>
</evidence>
<organism evidence="1">
    <name type="scientific">Rhizophora mucronata</name>
    <name type="common">Asiatic mangrove</name>
    <dbReference type="NCBI Taxonomy" id="61149"/>
    <lineage>
        <taxon>Eukaryota</taxon>
        <taxon>Viridiplantae</taxon>
        <taxon>Streptophyta</taxon>
        <taxon>Embryophyta</taxon>
        <taxon>Tracheophyta</taxon>
        <taxon>Spermatophyta</taxon>
        <taxon>Magnoliopsida</taxon>
        <taxon>eudicotyledons</taxon>
        <taxon>Gunneridae</taxon>
        <taxon>Pentapetalae</taxon>
        <taxon>rosids</taxon>
        <taxon>fabids</taxon>
        <taxon>Malpighiales</taxon>
        <taxon>Rhizophoraceae</taxon>
        <taxon>Rhizophora</taxon>
    </lineage>
</organism>